<dbReference type="GO" id="GO:0045892">
    <property type="term" value="P:negative regulation of DNA-templated transcription"/>
    <property type="evidence" value="ECO:0007669"/>
    <property type="project" value="TreeGrafter"/>
</dbReference>
<dbReference type="GO" id="GO:0008270">
    <property type="term" value="F:zinc ion binding"/>
    <property type="evidence" value="ECO:0007669"/>
    <property type="project" value="TreeGrafter"/>
</dbReference>
<sequence>MTTPEEALPSRLERACAERGLKMTGQRRIIARVLSEAADHPDVEEVYRRAAAIDAGISLATVYRSMRLFEEIGIIQRHDFGDGRARYEEARGDHHHHLIDIETGEVVEFQDPELEAAVTRIARHLGFDMIGQRLEIFGRRIQRKGPETA</sequence>
<dbReference type="EMBL" id="VITH01000021">
    <property type="protein sequence ID" value="TWA75963.1"/>
    <property type="molecule type" value="Genomic_DNA"/>
</dbReference>
<dbReference type="GO" id="GO:0005829">
    <property type="term" value="C:cytosol"/>
    <property type="evidence" value="ECO:0007669"/>
    <property type="project" value="TreeGrafter"/>
</dbReference>
<geneLocation type="plasmid" evidence="14">
    <name>unnamed</name>
</geneLocation>
<evidence type="ECO:0000256" key="3">
    <source>
        <dbReference type="ARBA" id="ARBA00011738"/>
    </source>
</evidence>
<comment type="similarity">
    <text evidence="2 13">Belongs to the Fur family.</text>
</comment>
<keyword evidence="14" id="KW-0614">Plasmid</keyword>
<feature type="binding site" evidence="12">
    <location>
        <position position="115"/>
    </location>
    <ligand>
        <name>Fe cation</name>
        <dbReference type="ChEBI" id="CHEBI:24875"/>
    </ligand>
</feature>
<dbReference type="Proteomes" id="UP000215367">
    <property type="component" value="Unassembled WGS sequence"/>
</dbReference>
<dbReference type="GO" id="GO:1900705">
    <property type="term" value="P:negative regulation of siderophore biosynthetic process"/>
    <property type="evidence" value="ECO:0007669"/>
    <property type="project" value="TreeGrafter"/>
</dbReference>
<dbReference type="PANTHER" id="PTHR33202:SF2">
    <property type="entry name" value="FERRIC UPTAKE REGULATION PROTEIN"/>
    <property type="match status" value="1"/>
</dbReference>
<evidence type="ECO:0000256" key="11">
    <source>
        <dbReference type="ARBA" id="ARBA00023163"/>
    </source>
</evidence>
<dbReference type="InterPro" id="IPR036388">
    <property type="entry name" value="WH-like_DNA-bd_sf"/>
</dbReference>
<evidence type="ECO:0000256" key="4">
    <source>
        <dbReference type="ARBA" id="ARBA00020910"/>
    </source>
</evidence>
<dbReference type="Pfam" id="PF01475">
    <property type="entry name" value="FUR"/>
    <property type="match status" value="1"/>
</dbReference>
<dbReference type="Proteomes" id="UP000316083">
    <property type="component" value="Unassembled WGS sequence"/>
</dbReference>
<dbReference type="EMBL" id="VITF01000011">
    <property type="protein sequence ID" value="TWA64003.1"/>
    <property type="molecule type" value="Genomic_DNA"/>
</dbReference>
<evidence type="ECO:0000256" key="12">
    <source>
        <dbReference type="PIRSR" id="PIRSR602481-2"/>
    </source>
</evidence>
<evidence type="ECO:0000313" key="18">
    <source>
        <dbReference type="Proteomes" id="UP000316083"/>
    </source>
</evidence>
<gene>
    <name evidence="13" type="primary">fur</name>
    <name evidence="14" type="ORF">CHT98_19285</name>
    <name evidence="15" type="ORF">FBZ82_111123</name>
    <name evidence="16" type="ORF">FBZ83_12133</name>
</gene>
<evidence type="ECO:0000256" key="2">
    <source>
        <dbReference type="ARBA" id="ARBA00007957"/>
    </source>
</evidence>
<evidence type="ECO:0000256" key="5">
    <source>
        <dbReference type="ARBA" id="ARBA00022490"/>
    </source>
</evidence>
<evidence type="ECO:0000256" key="8">
    <source>
        <dbReference type="ARBA" id="ARBA00022833"/>
    </source>
</evidence>
<evidence type="ECO:0000256" key="1">
    <source>
        <dbReference type="ARBA" id="ARBA00004496"/>
    </source>
</evidence>
<dbReference type="InterPro" id="IPR002481">
    <property type="entry name" value="FUR"/>
</dbReference>
<keyword evidence="12 13" id="KW-0408">Iron</keyword>
<comment type="subcellular location">
    <subcellularLocation>
        <location evidence="1 13">Cytoplasm</location>
    </subcellularLocation>
</comment>
<evidence type="ECO:0000256" key="10">
    <source>
        <dbReference type="ARBA" id="ARBA00023125"/>
    </source>
</evidence>
<dbReference type="CDD" id="cd07153">
    <property type="entry name" value="Fur_like"/>
    <property type="match status" value="1"/>
</dbReference>
<name>A0A235HAE3_AZOBR</name>
<evidence type="ECO:0000313" key="16">
    <source>
        <dbReference type="EMBL" id="TWA75963.1"/>
    </source>
</evidence>
<dbReference type="AlphaFoldDB" id="A0A235HAE3"/>
<evidence type="ECO:0000256" key="6">
    <source>
        <dbReference type="ARBA" id="ARBA00022491"/>
    </source>
</evidence>
<dbReference type="InterPro" id="IPR043135">
    <property type="entry name" value="Fur_C"/>
</dbReference>
<dbReference type="SUPFAM" id="SSF46785">
    <property type="entry name" value="Winged helix' DNA-binding domain"/>
    <property type="match status" value="1"/>
</dbReference>
<dbReference type="EMBL" id="NOWT01000019">
    <property type="protein sequence ID" value="OYD82799.1"/>
    <property type="molecule type" value="Genomic_DNA"/>
</dbReference>
<evidence type="ECO:0000313" key="15">
    <source>
        <dbReference type="EMBL" id="TWA64003.1"/>
    </source>
</evidence>
<evidence type="ECO:0000313" key="17">
    <source>
        <dbReference type="Proteomes" id="UP000215367"/>
    </source>
</evidence>
<dbReference type="Gene3D" id="3.30.1490.190">
    <property type="match status" value="1"/>
</dbReference>
<dbReference type="RefSeq" id="WP_014197677.1">
    <property type="nucleotide sequence ID" value="NZ_CP012915.1"/>
</dbReference>
<reference evidence="14 17" key="1">
    <citation type="submission" date="2017-07" db="EMBL/GenBank/DDBJ databases">
        <title>Whole genome sequence of Azospirillum brasilense 2A1, a potential biofertilizer strain.</title>
        <authorList>
            <person name="Fontana C.A."/>
            <person name="Toffoli L.M."/>
            <person name="Salazar S.M."/>
            <person name="Puglisi E."/>
            <person name="Pedraza R."/>
            <person name="Bassi D."/>
            <person name="Cocconcelli P.S."/>
        </authorList>
    </citation>
    <scope>NUCLEOTIDE SEQUENCE [LARGE SCALE GENOMIC DNA]</scope>
    <source>
        <strain evidence="14 17">2A1</strain>
        <plasmid evidence="14">unnamed</plasmid>
    </source>
</reference>
<evidence type="ECO:0000256" key="13">
    <source>
        <dbReference type="RuleBase" id="RU364037"/>
    </source>
</evidence>
<organism evidence="14 17">
    <name type="scientific">Azospirillum brasilense</name>
    <dbReference type="NCBI Taxonomy" id="192"/>
    <lineage>
        <taxon>Bacteria</taxon>
        <taxon>Pseudomonadati</taxon>
        <taxon>Pseudomonadota</taxon>
        <taxon>Alphaproteobacteria</taxon>
        <taxon>Rhodospirillales</taxon>
        <taxon>Azospirillaceae</taxon>
        <taxon>Azospirillum</taxon>
    </lineage>
</organism>
<comment type="cofactor">
    <cofactor evidence="12">
        <name>Mn(2+)</name>
        <dbReference type="ChEBI" id="CHEBI:29035"/>
    </cofactor>
    <cofactor evidence="12">
        <name>Fe(2+)</name>
        <dbReference type="ChEBI" id="CHEBI:29033"/>
    </cofactor>
    <text evidence="12">Binds 1 Mn(2+) or Fe(2+) ion per subunit.</text>
</comment>
<dbReference type="PANTHER" id="PTHR33202">
    <property type="entry name" value="ZINC UPTAKE REGULATION PROTEIN"/>
    <property type="match status" value="1"/>
</dbReference>
<dbReference type="GO" id="GO:0000976">
    <property type="term" value="F:transcription cis-regulatory region binding"/>
    <property type="evidence" value="ECO:0007669"/>
    <property type="project" value="TreeGrafter"/>
</dbReference>
<comment type="caution">
    <text evidence="14">The sequence shown here is derived from an EMBL/GenBank/DDBJ whole genome shotgun (WGS) entry which is preliminary data.</text>
</comment>
<keyword evidence="9 13" id="KW-0805">Transcription regulation</keyword>
<dbReference type="FunFam" id="1.10.10.10:FF:000051">
    <property type="entry name" value="Fur family transcriptional regulator"/>
    <property type="match status" value="1"/>
</dbReference>
<evidence type="ECO:0000256" key="9">
    <source>
        <dbReference type="ARBA" id="ARBA00023015"/>
    </source>
</evidence>
<evidence type="ECO:0000256" key="7">
    <source>
        <dbReference type="ARBA" id="ARBA00022723"/>
    </source>
</evidence>
<dbReference type="Gene3D" id="1.10.10.10">
    <property type="entry name" value="Winged helix-like DNA-binding domain superfamily/Winged helix DNA-binding domain"/>
    <property type="match status" value="1"/>
</dbReference>
<protein>
    <recommendedName>
        <fullName evidence="4 13">Ferric uptake regulation protein</fullName>
    </recommendedName>
</protein>
<dbReference type="Proteomes" id="UP000318529">
    <property type="component" value="Unassembled WGS sequence"/>
</dbReference>
<dbReference type="GO" id="GO:0003700">
    <property type="term" value="F:DNA-binding transcription factor activity"/>
    <property type="evidence" value="ECO:0007669"/>
    <property type="project" value="UniProtKB-UniRule"/>
</dbReference>
<reference evidence="18 19" key="2">
    <citation type="submission" date="2019-06" db="EMBL/GenBank/DDBJ databases">
        <title>Genomic Encyclopedia of Type Strains, Phase IV (KMG-V): Genome sequencing to study the core and pangenomes of soil and plant-associated prokaryotes.</title>
        <authorList>
            <person name="Whitman W."/>
        </authorList>
    </citation>
    <scope>NUCLEOTIDE SEQUENCE [LARGE SCALE GENOMIC DNA]</scope>
    <source>
        <strain evidence="16 19">BR 11650</strain>
        <strain evidence="15 18">BR 11796</strain>
    </source>
</reference>
<comment type="subunit">
    <text evidence="3 13">Homodimer.</text>
</comment>
<keyword evidence="11 13" id="KW-0804">Transcription</keyword>
<evidence type="ECO:0000313" key="14">
    <source>
        <dbReference type="EMBL" id="OYD82799.1"/>
    </source>
</evidence>
<proteinExistence type="inferred from homology"/>
<keyword evidence="10 13" id="KW-0238">DNA-binding</keyword>
<feature type="binding site" evidence="12">
    <location>
        <position position="94"/>
    </location>
    <ligand>
        <name>Fe cation</name>
        <dbReference type="ChEBI" id="CHEBI:24875"/>
    </ligand>
</feature>
<keyword evidence="6 13" id="KW-0678">Repressor</keyword>
<accession>A0A235HAE3</accession>
<keyword evidence="8 13" id="KW-0862">Zinc</keyword>
<keyword evidence="5 13" id="KW-0963">Cytoplasm</keyword>
<evidence type="ECO:0000313" key="19">
    <source>
        <dbReference type="Proteomes" id="UP000318529"/>
    </source>
</evidence>
<keyword evidence="7 12" id="KW-0479">Metal-binding</keyword>
<dbReference type="InterPro" id="IPR036390">
    <property type="entry name" value="WH_DNA-bd_sf"/>
</dbReference>